<organism evidence="2 3">
    <name type="scientific">Aurantiacibacter arachoides</name>
    <dbReference type="NCBI Taxonomy" id="1850444"/>
    <lineage>
        <taxon>Bacteria</taxon>
        <taxon>Pseudomonadati</taxon>
        <taxon>Pseudomonadota</taxon>
        <taxon>Alphaproteobacteria</taxon>
        <taxon>Sphingomonadales</taxon>
        <taxon>Erythrobacteraceae</taxon>
        <taxon>Aurantiacibacter</taxon>
    </lineage>
</organism>
<keyword evidence="1" id="KW-0812">Transmembrane</keyword>
<keyword evidence="1" id="KW-0472">Membrane</keyword>
<feature type="transmembrane region" description="Helical" evidence="1">
    <location>
        <begin position="6"/>
        <end position="24"/>
    </location>
</feature>
<accession>A0A845A241</accession>
<dbReference type="OrthoDB" id="7188556at2"/>
<dbReference type="Proteomes" id="UP000460626">
    <property type="component" value="Unassembled WGS sequence"/>
</dbReference>
<protein>
    <submittedName>
        <fullName evidence="2">Uncharacterized protein</fullName>
    </submittedName>
</protein>
<evidence type="ECO:0000313" key="2">
    <source>
        <dbReference type="EMBL" id="MXO93998.1"/>
    </source>
</evidence>
<name>A0A845A241_9SPHN</name>
<keyword evidence="3" id="KW-1185">Reference proteome</keyword>
<feature type="transmembrane region" description="Helical" evidence="1">
    <location>
        <begin position="31"/>
        <end position="49"/>
    </location>
</feature>
<feature type="transmembrane region" description="Helical" evidence="1">
    <location>
        <begin position="108"/>
        <end position="130"/>
    </location>
</feature>
<comment type="caution">
    <text evidence="2">The sequence shown here is derived from an EMBL/GenBank/DDBJ whole genome shotgun (WGS) entry which is preliminary data.</text>
</comment>
<dbReference type="RefSeq" id="WP_131453272.1">
    <property type="nucleotide sequence ID" value="NZ_BMJK01000001.1"/>
</dbReference>
<dbReference type="AlphaFoldDB" id="A0A845A241"/>
<gene>
    <name evidence="2" type="ORF">GRI62_10335</name>
</gene>
<feature type="transmembrane region" description="Helical" evidence="1">
    <location>
        <begin position="81"/>
        <end position="102"/>
    </location>
</feature>
<keyword evidence="1" id="KW-1133">Transmembrane helix</keyword>
<reference evidence="2 3" key="1">
    <citation type="submission" date="2019-12" db="EMBL/GenBank/DDBJ databases">
        <title>Genomic-based taxomic classification of the family Erythrobacteraceae.</title>
        <authorList>
            <person name="Xu L."/>
        </authorList>
    </citation>
    <scope>NUCLEOTIDE SEQUENCE [LARGE SCALE GENOMIC DNA]</scope>
    <source>
        <strain evidence="2 3">RC4-10-4</strain>
    </source>
</reference>
<sequence length="146" mass="16311">MLDPYLLASWLFLLAALAISWQAGNSKDRTVIIGIAIMAGASASVYSFLDYQSALYANLGIDTALLLWVTRYGVTGEKFWPIWFAGFHAVTVFFELGAILLPDDLRMVAWRLGTFWFLPAFSAMAVGLTLDRRRTQSRQGIPVTRE</sequence>
<evidence type="ECO:0000313" key="3">
    <source>
        <dbReference type="Proteomes" id="UP000460626"/>
    </source>
</evidence>
<evidence type="ECO:0000256" key="1">
    <source>
        <dbReference type="SAM" id="Phobius"/>
    </source>
</evidence>
<proteinExistence type="predicted"/>
<dbReference type="EMBL" id="WTYH01000001">
    <property type="protein sequence ID" value="MXO93998.1"/>
    <property type="molecule type" value="Genomic_DNA"/>
</dbReference>